<accession>Q3AQB9</accession>
<dbReference type="SUPFAM" id="SSF54928">
    <property type="entry name" value="RNA-binding domain, RBD"/>
    <property type="match status" value="1"/>
</dbReference>
<keyword evidence="1" id="KW-0694">RNA-binding</keyword>
<dbReference type="eggNOG" id="COG0724">
    <property type="taxonomic scope" value="Bacteria"/>
</dbReference>
<dbReference type="KEGG" id="cch:Cag_1551"/>
<evidence type="ECO:0000256" key="1">
    <source>
        <dbReference type="ARBA" id="ARBA00022884"/>
    </source>
</evidence>
<dbReference type="EMBL" id="CP000108">
    <property type="protein sequence ID" value="ABB28806.1"/>
    <property type="molecule type" value="Genomic_DNA"/>
</dbReference>
<name>Q3AQB9_CHLCH</name>
<gene>
    <name evidence="4" type="ordered locus">Cag_1551</name>
</gene>
<organism evidence="4">
    <name type="scientific">Chlorobium chlorochromatii (strain CaD3)</name>
    <dbReference type="NCBI Taxonomy" id="340177"/>
    <lineage>
        <taxon>Bacteria</taxon>
        <taxon>Pseudomonadati</taxon>
        <taxon>Chlorobiota</taxon>
        <taxon>Chlorobiia</taxon>
        <taxon>Chlorobiales</taxon>
        <taxon>Chlorobiaceae</taxon>
        <taxon>Chlorobium/Pelodictyon group</taxon>
        <taxon>Chlorobium</taxon>
    </lineage>
</organism>
<dbReference type="InterPro" id="IPR000504">
    <property type="entry name" value="RRM_dom"/>
</dbReference>
<dbReference type="OrthoDB" id="9798855at2"/>
<evidence type="ECO:0000256" key="2">
    <source>
        <dbReference type="SAM" id="MobiDB-lite"/>
    </source>
</evidence>
<dbReference type="HOGENOM" id="CLU_012062_28_8_10"/>
<dbReference type="InterPro" id="IPR035979">
    <property type="entry name" value="RBD_domain_sf"/>
</dbReference>
<dbReference type="CDD" id="cd21608">
    <property type="entry name" value="RRM2_NsCP33_like"/>
    <property type="match status" value="1"/>
</dbReference>
<dbReference type="AlphaFoldDB" id="Q3AQB9"/>
<dbReference type="SMART" id="SM00360">
    <property type="entry name" value="RRM"/>
    <property type="match status" value="1"/>
</dbReference>
<evidence type="ECO:0000313" key="4">
    <source>
        <dbReference type="EMBL" id="ABB28806.1"/>
    </source>
</evidence>
<dbReference type="Gene3D" id="3.30.70.330">
    <property type="match status" value="1"/>
</dbReference>
<dbReference type="PANTHER" id="PTHR48027">
    <property type="entry name" value="HETEROGENEOUS NUCLEAR RIBONUCLEOPROTEIN 87F-RELATED"/>
    <property type="match status" value="1"/>
</dbReference>
<feature type="region of interest" description="Disordered" evidence="2">
    <location>
        <begin position="68"/>
        <end position="90"/>
    </location>
</feature>
<proteinExistence type="predicted"/>
<feature type="domain" description="RRM" evidence="3">
    <location>
        <begin position="1"/>
        <end position="79"/>
    </location>
</feature>
<reference evidence="4" key="1">
    <citation type="submission" date="2005-08" db="EMBL/GenBank/DDBJ databases">
        <title>Complete sequence of Chlorobium chlorochromatii CaD3.</title>
        <authorList>
            <person name="Copeland A."/>
            <person name="Lucas S."/>
            <person name="Lapidus A."/>
            <person name="Barry K."/>
            <person name="Detter J.C."/>
            <person name="Glavina T."/>
            <person name="Hammon N."/>
            <person name="Israni S."/>
            <person name="Pitluck S."/>
            <person name="Bryant D."/>
            <person name="Schmutz J."/>
            <person name="Larimer F."/>
            <person name="Land M."/>
            <person name="Kyrpides N."/>
            <person name="Ivanova N."/>
            <person name="Richardson P."/>
        </authorList>
    </citation>
    <scope>NUCLEOTIDE SEQUENCE [LARGE SCALE GENOMIC DNA]</scope>
    <source>
        <strain evidence="4">CaD3</strain>
    </source>
</reference>
<dbReference type="Pfam" id="PF00076">
    <property type="entry name" value="RRM_1"/>
    <property type="match status" value="1"/>
</dbReference>
<dbReference type="InterPro" id="IPR048289">
    <property type="entry name" value="RRM2_NsCP33-like"/>
</dbReference>
<dbReference type="GO" id="GO:0003723">
    <property type="term" value="F:RNA binding"/>
    <property type="evidence" value="ECO:0007669"/>
    <property type="project" value="UniProtKB-KW"/>
</dbReference>
<sequence length="90" mass="10144">MNIYIGNLAYSVTENDLRDAFGQFGQVESASIITDKFSGRSKGFGFVDMPNDSEAREAIGAMNEKELNGRPIKVNEAKPREERPARRDRY</sequence>
<dbReference type="PROSITE" id="PS50102">
    <property type="entry name" value="RRM"/>
    <property type="match status" value="1"/>
</dbReference>
<dbReference type="STRING" id="340177.Cag_1551"/>
<dbReference type="InterPro" id="IPR012677">
    <property type="entry name" value="Nucleotide-bd_a/b_plait_sf"/>
</dbReference>
<evidence type="ECO:0000259" key="3">
    <source>
        <dbReference type="PROSITE" id="PS50102"/>
    </source>
</evidence>
<dbReference type="InterPro" id="IPR052462">
    <property type="entry name" value="SLIRP/GR-RBP-like"/>
</dbReference>
<protein>
    <submittedName>
        <fullName evidence="4">RNA-binding region RNP-1 (RNA recognition motif)</fullName>
    </submittedName>
</protein>